<comment type="similarity">
    <text evidence="2 8">Belongs to the glycosyl hydrolase 35 family.</text>
</comment>
<dbReference type="InterPro" id="IPR036833">
    <property type="entry name" value="BetaGal_dom3_sf"/>
</dbReference>
<dbReference type="Proteomes" id="UP001583177">
    <property type="component" value="Unassembled WGS sequence"/>
</dbReference>
<keyword evidence="4 9" id="KW-0732">Signal</keyword>
<evidence type="ECO:0000256" key="4">
    <source>
        <dbReference type="ARBA" id="ARBA00022729"/>
    </source>
</evidence>
<dbReference type="EC" id="3.2.1.23" evidence="3"/>
<feature type="chain" id="PRO_5047090302" description="beta-galactosidase" evidence="9">
    <location>
        <begin position="24"/>
        <end position="1041"/>
    </location>
</feature>
<dbReference type="Pfam" id="PF13363">
    <property type="entry name" value="BetaGal_dom3"/>
    <property type="match status" value="1"/>
</dbReference>
<dbReference type="PANTHER" id="PTHR23421">
    <property type="entry name" value="BETA-GALACTOSIDASE RELATED"/>
    <property type="match status" value="1"/>
</dbReference>
<dbReference type="InterPro" id="IPR025300">
    <property type="entry name" value="BetaGal_jelly_roll_dom"/>
</dbReference>
<evidence type="ECO:0000256" key="8">
    <source>
        <dbReference type="RuleBase" id="RU003679"/>
    </source>
</evidence>
<dbReference type="SUPFAM" id="SSF51011">
    <property type="entry name" value="Glycosyl hydrolase domain"/>
    <property type="match status" value="1"/>
</dbReference>
<dbReference type="EMBL" id="JAWRVE010000159">
    <property type="protein sequence ID" value="KAL1852466.1"/>
    <property type="molecule type" value="Genomic_DNA"/>
</dbReference>
<dbReference type="InterPro" id="IPR017853">
    <property type="entry name" value="GH"/>
</dbReference>
<evidence type="ECO:0000256" key="7">
    <source>
        <dbReference type="ARBA" id="ARBA00023295"/>
    </source>
</evidence>
<dbReference type="InterPro" id="IPR008979">
    <property type="entry name" value="Galactose-bd-like_sf"/>
</dbReference>
<dbReference type="Gene3D" id="2.60.120.260">
    <property type="entry name" value="Galactose-binding domain-like"/>
    <property type="match status" value="2"/>
</dbReference>
<evidence type="ECO:0000313" key="11">
    <source>
        <dbReference type="EMBL" id="KAL1852466.1"/>
    </source>
</evidence>
<dbReference type="InterPro" id="IPR018954">
    <property type="entry name" value="Betagal_dom2"/>
</dbReference>
<dbReference type="InterPro" id="IPR031330">
    <property type="entry name" value="Gly_Hdrlase_35_cat"/>
</dbReference>
<evidence type="ECO:0000256" key="2">
    <source>
        <dbReference type="ARBA" id="ARBA00009809"/>
    </source>
</evidence>
<dbReference type="Gene3D" id="2.102.20.10">
    <property type="entry name" value="Beta-galactosidase, domain 2"/>
    <property type="match status" value="1"/>
</dbReference>
<keyword evidence="7" id="KW-0326">Glycosidase</keyword>
<keyword evidence="5" id="KW-0378">Hydrolase</keyword>
<reference evidence="11 12" key="1">
    <citation type="journal article" date="2024" name="IMA Fungus">
        <title>IMA Genome - F19 : A genome assembly and annotation guide to empower mycologists, including annotated draft genome sequences of Ceratocystis pirilliformis, Diaporthe australafricana, Fusarium ophioides, Paecilomyces lecythidis, and Sporothrix stenoceras.</title>
        <authorList>
            <person name="Aylward J."/>
            <person name="Wilson A.M."/>
            <person name="Visagie C.M."/>
            <person name="Spraker J."/>
            <person name="Barnes I."/>
            <person name="Buitendag C."/>
            <person name="Ceriani C."/>
            <person name="Del Mar Angel L."/>
            <person name="du Plessis D."/>
            <person name="Fuchs T."/>
            <person name="Gasser K."/>
            <person name="Kramer D."/>
            <person name="Li W."/>
            <person name="Munsamy K."/>
            <person name="Piso A."/>
            <person name="Price J.L."/>
            <person name="Sonnekus B."/>
            <person name="Thomas C."/>
            <person name="van der Nest A."/>
            <person name="van Dijk A."/>
            <person name="van Heerden A."/>
            <person name="van Vuuren N."/>
            <person name="Yilmaz N."/>
            <person name="Duong T.A."/>
            <person name="van der Merwe N.A."/>
            <person name="Wingfield M.J."/>
            <person name="Wingfield B.D."/>
        </authorList>
    </citation>
    <scope>NUCLEOTIDE SEQUENCE [LARGE SCALE GENOMIC DNA]</scope>
    <source>
        <strain evidence="11 12">CMW 18300</strain>
    </source>
</reference>
<dbReference type="Pfam" id="PF13364">
    <property type="entry name" value="BetaGal_ABD2"/>
    <property type="match status" value="2"/>
</dbReference>
<dbReference type="SUPFAM" id="SSF49785">
    <property type="entry name" value="Galactose-binding domain-like"/>
    <property type="match status" value="2"/>
</dbReference>
<evidence type="ECO:0000259" key="10">
    <source>
        <dbReference type="SMART" id="SM01029"/>
    </source>
</evidence>
<gene>
    <name evidence="11" type="ORF">Daus18300_012147</name>
</gene>
<evidence type="ECO:0000313" key="12">
    <source>
        <dbReference type="Proteomes" id="UP001583177"/>
    </source>
</evidence>
<evidence type="ECO:0000256" key="1">
    <source>
        <dbReference type="ARBA" id="ARBA00001412"/>
    </source>
</evidence>
<feature type="signal peptide" evidence="9">
    <location>
        <begin position="1"/>
        <end position="23"/>
    </location>
</feature>
<dbReference type="InterPro" id="IPR025972">
    <property type="entry name" value="BetaGal_dom3"/>
</dbReference>
<dbReference type="Pfam" id="PF10435">
    <property type="entry name" value="BetaGal_dom2"/>
    <property type="match status" value="1"/>
</dbReference>
<comment type="caution">
    <text evidence="11">The sequence shown here is derived from an EMBL/GenBank/DDBJ whole genome shotgun (WGS) entry which is preliminary data.</text>
</comment>
<dbReference type="PRINTS" id="PR00742">
    <property type="entry name" value="GLHYDRLASE35"/>
</dbReference>
<dbReference type="Gene3D" id="3.20.20.80">
    <property type="entry name" value="Glycosidases"/>
    <property type="match status" value="1"/>
</dbReference>
<keyword evidence="6" id="KW-0325">Glycoprotein</keyword>
<evidence type="ECO:0000256" key="6">
    <source>
        <dbReference type="ARBA" id="ARBA00023180"/>
    </source>
</evidence>
<keyword evidence="12" id="KW-1185">Reference proteome</keyword>
<protein>
    <recommendedName>
        <fullName evidence="3">beta-galactosidase</fullName>
        <ecNumber evidence="3">3.2.1.23</ecNumber>
    </recommendedName>
</protein>
<comment type="catalytic activity">
    <reaction evidence="1">
        <text>Hydrolysis of terminal non-reducing beta-D-galactose residues in beta-D-galactosides.</text>
        <dbReference type="EC" id="3.2.1.23"/>
    </reaction>
</comment>
<dbReference type="InterPro" id="IPR037110">
    <property type="entry name" value="Betagal_dom2_sf"/>
</dbReference>
<evidence type="ECO:0000256" key="3">
    <source>
        <dbReference type="ARBA" id="ARBA00012756"/>
    </source>
</evidence>
<organism evidence="11 12">
    <name type="scientific">Diaporthe australafricana</name>
    <dbReference type="NCBI Taxonomy" id="127596"/>
    <lineage>
        <taxon>Eukaryota</taxon>
        <taxon>Fungi</taxon>
        <taxon>Dikarya</taxon>
        <taxon>Ascomycota</taxon>
        <taxon>Pezizomycotina</taxon>
        <taxon>Sordariomycetes</taxon>
        <taxon>Sordariomycetidae</taxon>
        <taxon>Diaporthales</taxon>
        <taxon>Diaporthaceae</taxon>
        <taxon>Diaporthe</taxon>
    </lineage>
</organism>
<dbReference type="SUPFAM" id="SSF117100">
    <property type="entry name" value="Beta-galactosidase LacA, domain 3"/>
    <property type="match status" value="1"/>
</dbReference>
<feature type="domain" description="Beta-galactosidase" evidence="10">
    <location>
        <begin position="405"/>
        <end position="589"/>
    </location>
</feature>
<sequence length="1041" mass="112472">MRWFGKTAALAWALAAAAGPSYAQQQQQNATEWPLHNDGLTTLVEWDHYSFHVNGQRLFVFSGEFHYWRYPVPELWGDLLEKVKAAGFNAFSIYGHWGFHSPSDGELDFSTGAHDFTRIMELAKDLGMYMIVRPGPYVNAETNAGGYPLWVTTGEYGALRDNDPRYTAAWTPYWTNMSSLIAPHLITNGGNVILFQIENEFGQQWKDVAAKTPNAAAGEYMQLLEDSARASGIDVPLTHNDPNMRTFSWSKDYSDGVGNVDVVGLDSYPSCWSCDLTECTGTNGEYVAYQTAEYYDYFTKFSPTQPNFMPEFQGGSYNPWGGPEGGCPSDIGVDFANLFYRNLIYQRVSAVSLYMLFGGTNWGWLATPVVASSYDYSSPVSENRAIGGKYYETKLLTMFTRVAKDLAMTDRVGNGTSYSDNEAITTAELRNPNTGAAFYVTMHLDSPSSTLETFKLNVSTSQGPKVIPQYGGSIAIDGHQAKILPTDFSFGTKNLLYSTAEVLTYSIIDDKEVLAVWVPAGESGEVVIEGVTSASLAKATANTTSTAVDIKPGNSSVAINWSNTSGMTVVSLGDGAQVVILDRPSAYLFWAPSLGNDPLYPENSTVLIQGPYLVRSASITEDKTLELVGDIDAATNALTIFAPSVESVTWNGAELSTVSKDGNMLTATVQGPESFTLPTLGPWKWHDSLPEIQPNYTASPSVWTPADHQNTSNPSQPAPNNPVLFLDDYHVHVGNSIYRATFPSTTSSPTGVYLNITGGKAFGYSAWLNGAYIGSYLGAATNATGQTELSFENATLAATAGENVLTVVMDNSGHDQTTGALTPRGIWNATLIGSDASFTDWKIAGPAGGEANIDPIRGVYNEGGLYAERVGMHLPGYPDSGWKAVGGSDNGSTTTTATTLAVPGAGIRVFRAVVPLSVPEGLDVSVSFQFSAPGNGSSKSTYVPADAAHSNQVRALLFVNGYQYGRFNPYIGNQITFPVPTGILDYDGDNTIAVTVWSQSAEGAEVRLDWNVEYVHSTGYDMSFDAQYLRPGWSDDRLACA</sequence>
<evidence type="ECO:0000256" key="5">
    <source>
        <dbReference type="ARBA" id="ARBA00022801"/>
    </source>
</evidence>
<evidence type="ECO:0000256" key="9">
    <source>
        <dbReference type="SAM" id="SignalP"/>
    </source>
</evidence>
<dbReference type="Pfam" id="PF01301">
    <property type="entry name" value="Glyco_hydro_35"/>
    <property type="match status" value="1"/>
</dbReference>
<proteinExistence type="inferred from homology"/>
<dbReference type="Gene3D" id="2.60.390.10">
    <property type="entry name" value="Beta-galactosidase, domain 3"/>
    <property type="match status" value="1"/>
</dbReference>
<dbReference type="SMART" id="SM01029">
    <property type="entry name" value="BetaGal_dom2"/>
    <property type="match status" value="1"/>
</dbReference>
<accession>A0ABR3W3V1</accession>
<name>A0ABR3W3V1_9PEZI</name>
<dbReference type="SUPFAM" id="SSF51445">
    <property type="entry name" value="(Trans)glycosidases"/>
    <property type="match status" value="1"/>
</dbReference>
<dbReference type="InterPro" id="IPR001944">
    <property type="entry name" value="Glycoside_Hdrlase_35"/>
</dbReference>